<keyword evidence="3" id="KW-1003">Cell membrane</keyword>
<dbReference type="Gene3D" id="3.80.10.10">
    <property type="entry name" value="Ribonuclease Inhibitor"/>
    <property type="match status" value="5"/>
</dbReference>
<dbReference type="PANTHER" id="PTHR48063:SF112">
    <property type="entry name" value="RECEPTOR LIKE PROTEIN 30-LIKE"/>
    <property type="match status" value="1"/>
</dbReference>
<evidence type="ECO:0000313" key="16">
    <source>
        <dbReference type="EMBL" id="KAF7813194.1"/>
    </source>
</evidence>
<proteinExistence type="inferred from homology"/>
<keyword evidence="17" id="KW-1185">Reference proteome</keyword>
<dbReference type="GO" id="GO:0005886">
    <property type="term" value="C:plasma membrane"/>
    <property type="evidence" value="ECO:0007669"/>
    <property type="project" value="UniProtKB-SubCell"/>
</dbReference>
<dbReference type="InterPro" id="IPR032675">
    <property type="entry name" value="LRR_dom_sf"/>
</dbReference>
<evidence type="ECO:0000256" key="12">
    <source>
        <dbReference type="SAM" id="Phobius"/>
    </source>
</evidence>
<evidence type="ECO:0000256" key="7">
    <source>
        <dbReference type="ARBA" id="ARBA00022737"/>
    </source>
</evidence>
<evidence type="ECO:0000256" key="2">
    <source>
        <dbReference type="ARBA" id="ARBA00009592"/>
    </source>
</evidence>
<keyword evidence="7" id="KW-0677">Repeat</keyword>
<evidence type="ECO:0000256" key="11">
    <source>
        <dbReference type="ARBA" id="ARBA00023180"/>
    </source>
</evidence>
<evidence type="ECO:0000256" key="3">
    <source>
        <dbReference type="ARBA" id="ARBA00022475"/>
    </source>
</evidence>
<dbReference type="InterPro" id="IPR046956">
    <property type="entry name" value="RLP23-like"/>
</dbReference>
<evidence type="ECO:0000256" key="8">
    <source>
        <dbReference type="ARBA" id="ARBA00022989"/>
    </source>
</evidence>
<keyword evidence="4" id="KW-0433">Leucine-rich repeat</keyword>
<gene>
    <name evidence="16" type="ORF">G2W53_034170</name>
</gene>
<protein>
    <submittedName>
        <fullName evidence="16">Receptor-like protein EIX2</fullName>
    </submittedName>
</protein>
<dbReference type="PANTHER" id="PTHR48063">
    <property type="entry name" value="LRR RECEPTOR-LIKE KINASE"/>
    <property type="match status" value="1"/>
</dbReference>
<dbReference type="FunFam" id="3.80.10.10:FF:000095">
    <property type="entry name" value="LRR receptor-like serine/threonine-protein kinase GSO1"/>
    <property type="match status" value="2"/>
</dbReference>
<evidence type="ECO:0000256" key="5">
    <source>
        <dbReference type="ARBA" id="ARBA00022692"/>
    </source>
</evidence>
<feature type="transmembrane region" description="Helical" evidence="12">
    <location>
        <begin position="930"/>
        <end position="953"/>
    </location>
</feature>
<evidence type="ECO:0000256" key="10">
    <source>
        <dbReference type="ARBA" id="ARBA00023170"/>
    </source>
</evidence>
<comment type="caution">
    <text evidence="16">The sequence shown here is derived from an EMBL/GenBank/DDBJ whole genome shotgun (WGS) entry which is preliminary data.</text>
</comment>
<comment type="subcellular location">
    <subcellularLocation>
        <location evidence="1">Cell membrane</location>
        <topology evidence="1">Single-pass type I membrane protein</topology>
    </subcellularLocation>
</comment>
<keyword evidence="8 12" id="KW-1133">Transmembrane helix</keyword>
<keyword evidence="5 12" id="KW-0812">Transmembrane</keyword>
<evidence type="ECO:0000256" key="6">
    <source>
        <dbReference type="ARBA" id="ARBA00022729"/>
    </source>
</evidence>
<feature type="signal peptide" evidence="13">
    <location>
        <begin position="1"/>
        <end position="17"/>
    </location>
</feature>
<organism evidence="16 17">
    <name type="scientific">Senna tora</name>
    <dbReference type="NCBI Taxonomy" id="362788"/>
    <lineage>
        <taxon>Eukaryota</taxon>
        <taxon>Viridiplantae</taxon>
        <taxon>Streptophyta</taxon>
        <taxon>Embryophyta</taxon>
        <taxon>Tracheophyta</taxon>
        <taxon>Spermatophyta</taxon>
        <taxon>Magnoliopsida</taxon>
        <taxon>eudicotyledons</taxon>
        <taxon>Gunneridae</taxon>
        <taxon>Pentapetalae</taxon>
        <taxon>rosids</taxon>
        <taxon>fabids</taxon>
        <taxon>Fabales</taxon>
        <taxon>Fabaceae</taxon>
        <taxon>Caesalpinioideae</taxon>
        <taxon>Cassia clade</taxon>
        <taxon>Senna</taxon>
    </lineage>
</organism>
<dbReference type="FunFam" id="3.80.10.10:FF:000299">
    <property type="entry name" value="Piriformospora indica-insensitive protein 2"/>
    <property type="match status" value="1"/>
</dbReference>
<dbReference type="SUPFAM" id="SSF52058">
    <property type="entry name" value="L domain-like"/>
    <property type="match status" value="2"/>
</dbReference>
<dbReference type="InterPro" id="IPR013210">
    <property type="entry name" value="LRR_N_plant-typ"/>
</dbReference>
<keyword evidence="9 12" id="KW-0472">Membrane</keyword>
<keyword evidence="10 16" id="KW-0675">Receptor</keyword>
<keyword evidence="6 13" id="KW-0732">Signal</keyword>
<evidence type="ECO:0000256" key="9">
    <source>
        <dbReference type="ARBA" id="ARBA00023136"/>
    </source>
</evidence>
<feature type="domain" description="Leucine-rich repeat-containing N-terminal plant-type" evidence="14">
    <location>
        <begin position="27"/>
        <end position="64"/>
    </location>
</feature>
<feature type="chain" id="PRO_5032332176" evidence="13">
    <location>
        <begin position="18"/>
        <end position="991"/>
    </location>
</feature>
<feature type="domain" description="Disease resistance R13L4/SHOC-2-like LRR" evidence="15">
    <location>
        <begin position="349"/>
        <end position="521"/>
    </location>
</feature>
<evidence type="ECO:0000256" key="4">
    <source>
        <dbReference type="ARBA" id="ARBA00022614"/>
    </source>
</evidence>
<dbReference type="InterPro" id="IPR003591">
    <property type="entry name" value="Leu-rich_rpt_typical-subtyp"/>
</dbReference>
<evidence type="ECO:0000256" key="13">
    <source>
        <dbReference type="SAM" id="SignalP"/>
    </source>
</evidence>
<dbReference type="Pfam" id="PF13855">
    <property type="entry name" value="LRR_8"/>
    <property type="match status" value="3"/>
</dbReference>
<comment type="similarity">
    <text evidence="2">Belongs to the RLP family.</text>
</comment>
<dbReference type="OrthoDB" id="1060944at2759"/>
<reference evidence="16" key="1">
    <citation type="submission" date="2020-09" db="EMBL/GenBank/DDBJ databases">
        <title>Genome-Enabled Discovery of Anthraquinone Biosynthesis in Senna tora.</title>
        <authorList>
            <person name="Kang S.-H."/>
            <person name="Pandey R.P."/>
            <person name="Lee C.-M."/>
            <person name="Sim J.-S."/>
            <person name="Jeong J.-T."/>
            <person name="Choi B.-S."/>
            <person name="Jung M."/>
            <person name="Ginzburg D."/>
            <person name="Zhao K."/>
            <person name="Won S.Y."/>
            <person name="Oh T.-J."/>
            <person name="Yu Y."/>
            <person name="Kim N.-H."/>
            <person name="Lee O.R."/>
            <person name="Lee T.-H."/>
            <person name="Bashyal P."/>
            <person name="Kim T.-S."/>
            <person name="Lee W.-H."/>
            <person name="Kawkins C."/>
            <person name="Kim C.-K."/>
            <person name="Kim J.S."/>
            <person name="Ahn B.O."/>
            <person name="Rhee S.Y."/>
            <person name="Sohng J.K."/>
        </authorList>
    </citation>
    <scope>NUCLEOTIDE SEQUENCE</scope>
    <source>
        <tissue evidence="16">Leaf</tissue>
    </source>
</reference>
<dbReference type="SMART" id="SM00369">
    <property type="entry name" value="LRR_TYP"/>
    <property type="match status" value="14"/>
</dbReference>
<dbReference type="EMBL" id="JAAIUW010000010">
    <property type="protein sequence ID" value="KAF7813194.1"/>
    <property type="molecule type" value="Genomic_DNA"/>
</dbReference>
<dbReference type="InterPro" id="IPR055414">
    <property type="entry name" value="LRR_R13L4/SHOC2-like"/>
</dbReference>
<dbReference type="InterPro" id="IPR001611">
    <property type="entry name" value="Leu-rich_rpt"/>
</dbReference>
<dbReference type="AlphaFoldDB" id="A0A834TAL0"/>
<evidence type="ECO:0000259" key="15">
    <source>
        <dbReference type="Pfam" id="PF23598"/>
    </source>
</evidence>
<dbReference type="Pfam" id="PF08263">
    <property type="entry name" value="LRRNT_2"/>
    <property type="match status" value="1"/>
</dbReference>
<evidence type="ECO:0000313" key="17">
    <source>
        <dbReference type="Proteomes" id="UP000634136"/>
    </source>
</evidence>
<dbReference type="Pfam" id="PF00560">
    <property type="entry name" value="LRR_1"/>
    <property type="match status" value="8"/>
</dbReference>
<evidence type="ECO:0000256" key="1">
    <source>
        <dbReference type="ARBA" id="ARBA00004251"/>
    </source>
</evidence>
<sequence>MLLVLLFLIQTSQLCFCKNSTSSCIEHERLALLRFRASFKNTSQGPLGSWEGTDCCKWKGVSCDTITGHVIKLHLRSSPPILDSSSLFVNYYFLEAENVNPSLLELEHLKYLGLSGIDFHSSPIPKFLGSMKRLRYLSLSYCSFTGWIPHHLGNLSSLRLLDLSYNWGLYDDDMDWISKLSSLKHLALNGVSLEKAHNLFQVLLKLPSLSLAKFSGCGITNIHIPRGIVNSTFLVNVEVLNLGSNALHGSLPNAFQNMTSIEDLDLSWNFFSLIPHWLANLHSLVRVDLSENHFSSSEVSIESILKNKCSLRTLDLSSSYIMHDLRVPSLKFGHGNLSGCMRGYVLEELLLRESGVSDSFPTWLGKLKWLRELDLSYNQLSGTIPTSLGGLSNLVDLSLSNNQLNGSIPSSLGRMSNLTRLDLSNNQLKGTVPQNLGQLVSIEILDLSNNSLHGTFSELHLRNLSNLSTLEIGFNSLDVMIPSSWTSPFKFLSSMGMSSCNLGTQFPQWLKNMTFLFRLDLSNNNIGETIPFWIVEINWMETLDLSNNYISRSIPKMFGHSIPTLFEIILKNNLLEGSIPKSLCTINSLLVLDLSNNRLSGTIPQWLKNLEHLEMLDLSNNSIGGTIPNWIQEMNWMNRLDLSNNQFSGSIPKNLGDSILNLLELNLKNNLLEGPIPNSLCKMMMLSVLDLSDNRLSGTIPNCWRGMSIDILNLSSNKLSGTIPSSFGESFGVKWLNLSNNSLHGELHEEMKNIENLEILDLGENQFSRIIPSWIQTFQGLQVLRLSQNLFNGDIPSSLCQLPFLQVLDLAGLIGLNLSHNNLSGKIPSKMEDMKSLESMDLSGNHLYGLIPPTMSALTFLSHLNLSNNNFSGPIPNGPQFSSYDPSSFAGNPYLCGDPVGKACSPKGIIQPEPPVNVEEEDNAERKEKVLFYFVVALGFITGFWGSIGVLIYKRNWRHACFRPVENLADILYVESMIRMARLKKMIKKNH</sequence>
<dbReference type="Pfam" id="PF23598">
    <property type="entry name" value="LRR_14"/>
    <property type="match status" value="1"/>
</dbReference>
<dbReference type="Proteomes" id="UP000634136">
    <property type="component" value="Unassembled WGS sequence"/>
</dbReference>
<name>A0A834TAL0_9FABA</name>
<keyword evidence="11" id="KW-0325">Glycoprotein</keyword>
<dbReference type="SUPFAM" id="SSF52047">
    <property type="entry name" value="RNI-like"/>
    <property type="match status" value="1"/>
</dbReference>
<evidence type="ECO:0000259" key="14">
    <source>
        <dbReference type="Pfam" id="PF08263"/>
    </source>
</evidence>
<dbReference type="PRINTS" id="PR00019">
    <property type="entry name" value="LEURICHRPT"/>
</dbReference>
<accession>A0A834TAL0</accession>
<dbReference type="SMART" id="SM00365">
    <property type="entry name" value="LRR_SD22"/>
    <property type="match status" value="5"/>
</dbReference>